<keyword evidence="4" id="KW-1185">Reference proteome</keyword>
<gene>
    <name evidence="3" type="primary">ppx</name>
    <name evidence="3" type="ORF">CMC5_016960</name>
</gene>
<reference evidence="3 4" key="1">
    <citation type="submission" date="2015-07" db="EMBL/GenBank/DDBJ databases">
        <title>Genome analysis of myxobacterium Chondromyces crocatus Cm c5 reveals a high potential for natural compound synthesis and the genetic basis for the loss of fruiting body formation.</title>
        <authorList>
            <person name="Zaburannyi N."/>
            <person name="Bunk B."/>
            <person name="Maier J."/>
            <person name="Overmann J."/>
            <person name="Mueller R."/>
        </authorList>
    </citation>
    <scope>NUCLEOTIDE SEQUENCE [LARGE SCALE GENOMIC DNA]</scope>
    <source>
        <strain evidence="3 4">Cm c5</strain>
    </source>
</reference>
<dbReference type="KEGG" id="ccro:CMC5_016960"/>
<dbReference type="STRING" id="52.CMC5_016960"/>
<feature type="domain" description="Acyclic terpene utilisation N-terminal" evidence="1">
    <location>
        <begin position="8"/>
        <end position="443"/>
    </location>
</feature>
<evidence type="ECO:0000259" key="1">
    <source>
        <dbReference type="Pfam" id="PF07287"/>
    </source>
</evidence>
<dbReference type="Pfam" id="PF07287">
    <property type="entry name" value="AtuA"/>
    <property type="match status" value="1"/>
</dbReference>
<dbReference type="InterPro" id="IPR010839">
    <property type="entry name" value="AtuA_N"/>
</dbReference>
<organism evidence="3 4">
    <name type="scientific">Chondromyces crocatus</name>
    <dbReference type="NCBI Taxonomy" id="52"/>
    <lineage>
        <taxon>Bacteria</taxon>
        <taxon>Pseudomonadati</taxon>
        <taxon>Myxococcota</taxon>
        <taxon>Polyangia</taxon>
        <taxon>Polyangiales</taxon>
        <taxon>Polyangiaceae</taxon>
        <taxon>Chondromyces</taxon>
    </lineage>
</organism>
<dbReference type="GO" id="GO:0004309">
    <property type="term" value="F:exopolyphosphatase activity"/>
    <property type="evidence" value="ECO:0007669"/>
    <property type="project" value="UniProtKB-EC"/>
</dbReference>
<evidence type="ECO:0000259" key="2">
    <source>
        <dbReference type="Pfam" id="PF23544"/>
    </source>
</evidence>
<proteinExistence type="predicted"/>
<accession>A0A0K1E9M2</accession>
<dbReference type="PANTHER" id="PTHR47585:SF1">
    <property type="entry name" value="DUF1446 DOMAIN-CONTAINING PROTEIN"/>
    <property type="match status" value="1"/>
</dbReference>
<dbReference type="RefSeq" id="WP_050429904.1">
    <property type="nucleotide sequence ID" value="NZ_CP012159.1"/>
</dbReference>
<dbReference type="InterPro" id="IPR056362">
    <property type="entry name" value="AtuA-like_ferredoxin_dom"/>
</dbReference>
<dbReference type="AlphaFoldDB" id="A0A0K1E9M2"/>
<name>A0A0K1E9M2_CHOCO</name>
<feature type="domain" description="AtuA-like ferredoxin-fold" evidence="2">
    <location>
        <begin position="484"/>
        <end position="577"/>
    </location>
</feature>
<keyword evidence="3" id="KW-0378">Hydrolase</keyword>
<dbReference type="PATRIC" id="fig|52.7.peg.1817"/>
<dbReference type="Pfam" id="PF23544">
    <property type="entry name" value="AtuA_ferredoxin"/>
    <property type="match status" value="1"/>
</dbReference>
<protein>
    <submittedName>
        <fullName evidence="3">Exopolyphosphatase</fullName>
        <ecNumber evidence="3">3.6.1.11</ecNumber>
    </submittedName>
</protein>
<dbReference type="OrthoDB" id="9763456at2"/>
<evidence type="ECO:0000313" key="4">
    <source>
        <dbReference type="Proteomes" id="UP000067626"/>
    </source>
</evidence>
<evidence type="ECO:0000313" key="3">
    <source>
        <dbReference type="EMBL" id="AKT37555.1"/>
    </source>
</evidence>
<dbReference type="EMBL" id="CP012159">
    <property type="protein sequence ID" value="AKT37555.1"/>
    <property type="molecule type" value="Genomic_DNA"/>
</dbReference>
<dbReference type="EC" id="3.6.1.11" evidence="3"/>
<sequence length="589" mass="62411">MSAREPLIIANASGFYGDRFSALEEALRGGPVHVITGDYLAELTMALLLRARMKDPRLGYAATFVSQLERILGECLDRGVKVVTNAGGLNPRGLATAIEALASRLGRSPRVAVVEGDDLAGRLDDLRREGQTFSHLDRGIPLAEAGGMPVTANAYLGGWGIRDALLAGADIVVTGRVADAALVLGPAAAHFGWARDDWDKLAGAIAAGHILECGAQATGGNYAFFEDVPGLEHVGFPLAEIREDGTAIITKHPGTGGLVSTGTVTAQLLYEIDAPRYLTPDVTAHFDALELLQDAPDRVLVRGARGEPPPPTLKVGALVARGYRHTVGFYLAGLDLDAKAALLERALLAATGGREAFTRFEARIVRRPPPEPQSGEEALAELRVTVASPDPERVGRRFAARAVELALSTVPGLTLTAPPGDAIPDVAFWPCLVDREHIQERVVFGNEILTVPPPPTLLVPSAPTAAEPPSTAPPHDGPTERIALGRLFGARSGDKAGNANLGVWARSPAAHEFLRTFLTVERLEALLPETESYAVERYELPNLLALNFVIRGILGDGVGASSRLDPQAKTLSEVLRACLIDVPASLVKH</sequence>
<dbReference type="Proteomes" id="UP000067626">
    <property type="component" value="Chromosome"/>
</dbReference>
<dbReference type="PANTHER" id="PTHR47585">
    <property type="match status" value="1"/>
</dbReference>